<evidence type="ECO:0000256" key="1">
    <source>
        <dbReference type="ARBA" id="ARBA00004651"/>
    </source>
</evidence>
<keyword evidence="10 14" id="KW-0560">Oxidoreductase</keyword>
<evidence type="ECO:0000256" key="10">
    <source>
        <dbReference type="ARBA" id="ARBA00023002"/>
    </source>
</evidence>
<dbReference type="GO" id="GO:0006782">
    <property type="term" value="P:protoporphyrinogen IX biosynthetic process"/>
    <property type="evidence" value="ECO:0007669"/>
    <property type="project" value="UniProtKB-UniRule"/>
</dbReference>
<keyword evidence="8 14" id="KW-0479">Metal-binding</keyword>
<evidence type="ECO:0000313" key="16">
    <source>
        <dbReference type="EMBL" id="RAV99342.1"/>
    </source>
</evidence>
<dbReference type="InterPro" id="IPR005265">
    <property type="entry name" value="HemJ-like"/>
</dbReference>
<feature type="transmembrane region" description="Helical" evidence="14">
    <location>
        <begin position="89"/>
        <end position="112"/>
    </location>
</feature>
<comment type="catalytic activity">
    <reaction evidence="13 14 15">
        <text>protoporphyrinogen IX + 3 A = protoporphyrin IX + 3 AH2</text>
        <dbReference type="Rhea" id="RHEA:62000"/>
        <dbReference type="ChEBI" id="CHEBI:13193"/>
        <dbReference type="ChEBI" id="CHEBI:17499"/>
        <dbReference type="ChEBI" id="CHEBI:57306"/>
        <dbReference type="ChEBI" id="CHEBI:57307"/>
    </reaction>
</comment>
<evidence type="ECO:0000313" key="17">
    <source>
        <dbReference type="Proteomes" id="UP000251889"/>
    </source>
</evidence>
<comment type="subcellular location">
    <subcellularLocation>
        <location evidence="1 14">Cell membrane</location>
        <topology evidence="1 14">Multi-pass membrane protein</topology>
    </subcellularLocation>
</comment>
<comment type="function">
    <text evidence="14 15">Catalyzes the oxidation of protoporphyrinogen IX to protoporphyrin IX.</text>
</comment>
<keyword evidence="7 14" id="KW-0812">Transmembrane</keyword>
<dbReference type="Proteomes" id="UP000251889">
    <property type="component" value="Unassembled WGS sequence"/>
</dbReference>
<dbReference type="GO" id="GO:0005886">
    <property type="term" value="C:plasma membrane"/>
    <property type="evidence" value="ECO:0007669"/>
    <property type="project" value="UniProtKB-SubCell"/>
</dbReference>
<evidence type="ECO:0000256" key="13">
    <source>
        <dbReference type="ARBA" id="ARBA00048390"/>
    </source>
</evidence>
<comment type="cofactor">
    <cofactor evidence="14 15">
        <name>heme b</name>
        <dbReference type="ChEBI" id="CHEBI:60344"/>
    </cofactor>
    <text evidence="14 15">Binds 1 heme b (iron(II)-protoporphyrin IX) group per subunit.</text>
</comment>
<gene>
    <name evidence="16" type="ORF">DQQ10_19130</name>
</gene>
<keyword evidence="9 14" id="KW-1133">Transmembrane helix</keyword>
<evidence type="ECO:0000256" key="2">
    <source>
        <dbReference type="ARBA" id="ARBA00005073"/>
    </source>
</evidence>
<evidence type="ECO:0000256" key="9">
    <source>
        <dbReference type="ARBA" id="ARBA00022989"/>
    </source>
</evidence>
<proteinExistence type="inferred from homology"/>
<name>A0A364Y0B0_9BACT</name>
<feature type="binding site" description="axial binding residue" evidence="14">
    <location>
        <position position="91"/>
    </location>
    <ligand>
        <name>heme</name>
        <dbReference type="ChEBI" id="CHEBI:30413"/>
    </ligand>
    <ligandPart>
        <name>Fe</name>
        <dbReference type="ChEBI" id="CHEBI:18248"/>
    </ligandPart>
</feature>
<feature type="transmembrane region" description="Helical" evidence="14">
    <location>
        <begin position="56"/>
        <end position="77"/>
    </location>
</feature>
<comment type="caution">
    <text evidence="16">The sequence shown here is derived from an EMBL/GenBank/DDBJ whole genome shotgun (WGS) entry which is preliminary data.</text>
</comment>
<keyword evidence="5 14" id="KW-1003">Cell membrane</keyword>
<feature type="binding site" description="axial binding residue" evidence="14">
    <location>
        <position position="10"/>
    </location>
    <ligand>
        <name>heme</name>
        <dbReference type="ChEBI" id="CHEBI:30413"/>
    </ligand>
    <ligandPart>
        <name>Fe</name>
        <dbReference type="ChEBI" id="CHEBI:18248"/>
    </ligandPart>
</feature>
<comment type="subunit">
    <text evidence="14">Homodimer.</text>
</comment>
<keyword evidence="17" id="KW-1185">Reference proteome</keyword>
<sequence>MHYYYLKAVHIIFIVAWFAGLFYMPRLFIYTIEANDKPAQEKAAIQNQLIIMASRLLFGITWPAGVITFLIGVLLVWNNPGVLREGYMHFKLFFVFLLYGYHFSLHAIFNQLKKGVYRYSSQQIRIWNEVPTLLLISIVFLIVVKSSLSMVWGVLGLIAVSVAIMAGIRVYKNLRK</sequence>
<keyword evidence="6 14" id="KW-0349">Heme</keyword>
<dbReference type="PANTHER" id="PTHR40255:SF1">
    <property type="entry name" value="PROTOPORPHYRINOGEN IX OXIDASE"/>
    <property type="match status" value="1"/>
</dbReference>
<dbReference type="PANTHER" id="PTHR40255">
    <property type="entry name" value="UPF0093 MEMBRANE PROTEIN SLR1790"/>
    <property type="match status" value="1"/>
</dbReference>
<dbReference type="GO" id="GO:0070818">
    <property type="term" value="F:protoporphyrinogen oxidase activity"/>
    <property type="evidence" value="ECO:0007669"/>
    <property type="project" value="UniProtKB-UniRule"/>
</dbReference>
<evidence type="ECO:0000256" key="5">
    <source>
        <dbReference type="ARBA" id="ARBA00022475"/>
    </source>
</evidence>
<accession>A0A364Y0B0</accession>
<dbReference type="PIRSF" id="PIRSF004638">
    <property type="entry name" value="UCP004638"/>
    <property type="match status" value="1"/>
</dbReference>
<evidence type="ECO:0000256" key="4">
    <source>
        <dbReference type="ARBA" id="ARBA00017504"/>
    </source>
</evidence>
<comment type="pathway">
    <text evidence="2 14 15">Porphyrin-containing compound metabolism; protoporphyrin-IX biosynthesis; protoporphyrin-IX from protoporphyrinogen-IX: step 1/1.</text>
</comment>
<keyword evidence="12 14" id="KW-0472">Membrane</keyword>
<evidence type="ECO:0000256" key="15">
    <source>
        <dbReference type="PIRNR" id="PIRNR004638"/>
    </source>
</evidence>
<feature type="transmembrane region" description="Helical" evidence="14">
    <location>
        <begin position="150"/>
        <end position="171"/>
    </location>
</feature>
<dbReference type="AlphaFoldDB" id="A0A364Y0B0"/>
<evidence type="ECO:0000256" key="7">
    <source>
        <dbReference type="ARBA" id="ARBA00022692"/>
    </source>
</evidence>
<dbReference type="UniPathway" id="UPA00251">
    <property type="reaction ID" value="UER00324"/>
</dbReference>
<evidence type="ECO:0000256" key="6">
    <source>
        <dbReference type="ARBA" id="ARBA00022617"/>
    </source>
</evidence>
<evidence type="ECO:0000256" key="3">
    <source>
        <dbReference type="ARBA" id="ARBA00006501"/>
    </source>
</evidence>
<dbReference type="EMBL" id="QMFY01000011">
    <property type="protein sequence ID" value="RAV99342.1"/>
    <property type="molecule type" value="Genomic_DNA"/>
</dbReference>
<dbReference type="Pfam" id="PF03653">
    <property type="entry name" value="UPF0093"/>
    <property type="match status" value="1"/>
</dbReference>
<evidence type="ECO:0000256" key="14">
    <source>
        <dbReference type="HAMAP-Rule" id="MF_02239"/>
    </source>
</evidence>
<dbReference type="EC" id="1.3.99.-" evidence="14 15"/>
<comment type="similarity">
    <text evidence="3 14 15">Belongs to the HemJ family.</text>
</comment>
<protein>
    <recommendedName>
        <fullName evidence="4 14">Protoporphyrinogen IX oxidase</fullName>
        <shortName evidence="14">PPO</shortName>
        <ecNumber evidence="14 15">1.3.99.-</ecNumber>
    </recommendedName>
</protein>
<evidence type="ECO:0000256" key="12">
    <source>
        <dbReference type="ARBA" id="ARBA00023136"/>
    </source>
</evidence>
<feature type="transmembrane region" description="Helical" evidence="14">
    <location>
        <begin position="6"/>
        <end position="24"/>
    </location>
</feature>
<feature type="transmembrane region" description="Helical" evidence="14">
    <location>
        <begin position="124"/>
        <end position="144"/>
    </location>
</feature>
<organism evidence="16 17">
    <name type="scientific">Pseudochryseolinea flava</name>
    <dbReference type="NCBI Taxonomy" id="2059302"/>
    <lineage>
        <taxon>Bacteria</taxon>
        <taxon>Pseudomonadati</taxon>
        <taxon>Bacteroidota</taxon>
        <taxon>Cytophagia</taxon>
        <taxon>Cytophagales</taxon>
        <taxon>Fulvivirgaceae</taxon>
        <taxon>Pseudochryseolinea</taxon>
    </lineage>
</organism>
<dbReference type="RefSeq" id="WP_112748532.1">
    <property type="nucleotide sequence ID" value="NZ_QMFY01000011.1"/>
</dbReference>
<evidence type="ECO:0000256" key="11">
    <source>
        <dbReference type="ARBA" id="ARBA00023004"/>
    </source>
</evidence>
<evidence type="ECO:0000256" key="8">
    <source>
        <dbReference type="ARBA" id="ARBA00022723"/>
    </source>
</evidence>
<dbReference type="OrthoDB" id="9800824at2"/>
<keyword evidence="11 14" id="KW-0408">Iron</keyword>
<reference evidence="16 17" key="1">
    <citation type="submission" date="2018-06" db="EMBL/GenBank/DDBJ databases">
        <title>Chryseolinea flavus sp. nov., a member of the phylum Bacteroidetes isolated from soil.</title>
        <authorList>
            <person name="Li Y."/>
            <person name="Wang J."/>
        </authorList>
    </citation>
    <scope>NUCLEOTIDE SEQUENCE [LARGE SCALE GENOMIC DNA]</scope>
    <source>
        <strain evidence="16 17">SDU1-6</strain>
    </source>
</reference>
<dbReference type="HAMAP" id="MF_02239">
    <property type="entry name" value="HemJ"/>
    <property type="match status" value="1"/>
</dbReference>
<dbReference type="GO" id="GO:0046872">
    <property type="term" value="F:metal ion binding"/>
    <property type="evidence" value="ECO:0007669"/>
    <property type="project" value="UniProtKB-UniRule"/>
</dbReference>